<gene>
    <name evidence="1" type="ORF">EAH89_28390</name>
</gene>
<proteinExistence type="predicted"/>
<evidence type="ECO:0000313" key="1">
    <source>
        <dbReference type="EMBL" id="TPG41883.1"/>
    </source>
</evidence>
<keyword evidence="2" id="KW-1185">Reference proteome</keyword>
<sequence>MTQLRRQLHQTSPSSVSNSQDRWFLVFDTEQCLLHVEHVWENVKARRGGALYQGNVRLELGEFLKQSGHDPVKRELERVLTGVFEEQFSA</sequence>
<dbReference type="EMBL" id="RCZP01000063">
    <property type="protein sequence ID" value="TPG41883.1"/>
    <property type="molecule type" value="Genomic_DNA"/>
</dbReference>
<accession>A0A502EVW5</accession>
<comment type="caution">
    <text evidence="1">The sequence shown here is derived from an EMBL/GenBank/DDBJ whole genome shotgun (WGS) entry which is preliminary data.</text>
</comment>
<organism evidence="1 2">
    <name type="scientific">Muricoccus nepalensis</name>
    <dbReference type="NCBI Taxonomy" id="1854500"/>
    <lineage>
        <taxon>Bacteria</taxon>
        <taxon>Pseudomonadati</taxon>
        <taxon>Pseudomonadota</taxon>
        <taxon>Alphaproteobacteria</taxon>
        <taxon>Acetobacterales</taxon>
        <taxon>Roseomonadaceae</taxon>
        <taxon>Muricoccus</taxon>
    </lineage>
</organism>
<evidence type="ECO:0000313" key="2">
    <source>
        <dbReference type="Proteomes" id="UP000317078"/>
    </source>
</evidence>
<dbReference type="Proteomes" id="UP000317078">
    <property type="component" value="Unassembled WGS sequence"/>
</dbReference>
<dbReference type="AlphaFoldDB" id="A0A502EVW5"/>
<dbReference type="RefSeq" id="WP_161993819.1">
    <property type="nucleotide sequence ID" value="NZ_RCZP01000063.1"/>
</dbReference>
<protein>
    <submittedName>
        <fullName evidence="1">Uncharacterized protein</fullName>
    </submittedName>
</protein>
<reference evidence="1 2" key="1">
    <citation type="journal article" date="2019" name="Environ. Microbiol.">
        <title>Species interactions and distinct microbial communities in high Arctic permafrost affected cryosols are associated with the CH4 and CO2 gas fluxes.</title>
        <authorList>
            <person name="Altshuler I."/>
            <person name="Hamel J."/>
            <person name="Turney S."/>
            <person name="Magnuson E."/>
            <person name="Levesque R."/>
            <person name="Greer C."/>
            <person name="Whyte L.G."/>
        </authorList>
    </citation>
    <scope>NUCLEOTIDE SEQUENCE [LARGE SCALE GENOMIC DNA]</scope>
    <source>
        <strain evidence="1 2">S9.3B</strain>
    </source>
</reference>
<name>A0A502EVW5_9PROT</name>